<feature type="region of interest" description="Disordered" evidence="1">
    <location>
        <begin position="193"/>
        <end position="236"/>
    </location>
</feature>
<gene>
    <name evidence="2" type="ORF">K469DRAFT_613021</name>
</gene>
<dbReference type="EMBL" id="ML994765">
    <property type="protein sequence ID" value="KAF2174838.1"/>
    <property type="molecule type" value="Genomic_DNA"/>
</dbReference>
<protein>
    <submittedName>
        <fullName evidence="2">Uncharacterized protein</fullName>
    </submittedName>
</protein>
<feature type="compositionally biased region" description="Low complexity" evidence="1">
    <location>
        <begin position="225"/>
        <end position="236"/>
    </location>
</feature>
<feature type="region of interest" description="Disordered" evidence="1">
    <location>
        <begin position="51"/>
        <end position="74"/>
    </location>
</feature>
<feature type="compositionally biased region" description="Polar residues" evidence="1">
    <location>
        <begin position="194"/>
        <end position="211"/>
    </location>
</feature>
<keyword evidence="3" id="KW-1185">Reference proteome</keyword>
<evidence type="ECO:0000256" key="1">
    <source>
        <dbReference type="SAM" id="MobiDB-lite"/>
    </source>
</evidence>
<name>A0A6A6D8M7_9PEZI</name>
<sequence length="298" mass="33588">MSSSSTTATRDAREPFLASTKDWELFHMVINRMAMHGDVWKYIDPDKSSTEVEKLNAPTKPSPNNFGATSAGDSSTIPDSLFCPTIADRDRQIADDYKAVQALDAKTQNVDIWAQNLLQVYHQAVKVNIPEVTGFRAQKDLVRLINPLEPALVANISLKILDAEENWKEDDAMPKDLQFPSLLNKFLKHHRSTKTSTTAGVNHSAFATSTLDGEERPSQKRKRSNSSSSSDSSYKPKNPCLCGEMHMWRNCGYIVEEARDEDFEYEKEKANLVQQKINESAAIKKIVKKVQQKRRIAN</sequence>
<feature type="compositionally biased region" description="Polar residues" evidence="1">
    <location>
        <begin position="62"/>
        <end position="74"/>
    </location>
</feature>
<dbReference type="AlphaFoldDB" id="A0A6A6D8M7"/>
<organism evidence="2 3">
    <name type="scientific">Zopfia rhizophila CBS 207.26</name>
    <dbReference type="NCBI Taxonomy" id="1314779"/>
    <lineage>
        <taxon>Eukaryota</taxon>
        <taxon>Fungi</taxon>
        <taxon>Dikarya</taxon>
        <taxon>Ascomycota</taxon>
        <taxon>Pezizomycotina</taxon>
        <taxon>Dothideomycetes</taxon>
        <taxon>Dothideomycetes incertae sedis</taxon>
        <taxon>Zopfiaceae</taxon>
        <taxon>Zopfia</taxon>
    </lineage>
</organism>
<dbReference type="OrthoDB" id="4364842at2759"/>
<accession>A0A6A6D8M7</accession>
<evidence type="ECO:0000313" key="2">
    <source>
        <dbReference type="EMBL" id="KAF2174838.1"/>
    </source>
</evidence>
<proteinExistence type="predicted"/>
<dbReference type="Proteomes" id="UP000800200">
    <property type="component" value="Unassembled WGS sequence"/>
</dbReference>
<evidence type="ECO:0000313" key="3">
    <source>
        <dbReference type="Proteomes" id="UP000800200"/>
    </source>
</evidence>
<reference evidence="2" key="1">
    <citation type="journal article" date="2020" name="Stud. Mycol.">
        <title>101 Dothideomycetes genomes: a test case for predicting lifestyles and emergence of pathogens.</title>
        <authorList>
            <person name="Haridas S."/>
            <person name="Albert R."/>
            <person name="Binder M."/>
            <person name="Bloem J."/>
            <person name="Labutti K."/>
            <person name="Salamov A."/>
            <person name="Andreopoulos B."/>
            <person name="Baker S."/>
            <person name="Barry K."/>
            <person name="Bills G."/>
            <person name="Bluhm B."/>
            <person name="Cannon C."/>
            <person name="Castanera R."/>
            <person name="Culley D."/>
            <person name="Daum C."/>
            <person name="Ezra D."/>
            <person name="Gonzalez J."/>
            <person name="Henrissat B."/>
            <person name="Kuo A."/>
            <person name="Liang C."/>
            <person name="Lipzen A."/>
            <person name="Lutzoni F."/>
            <person name="Magnuson J."/>
            <person name="Mondo S."/>
            <person name="Nolan M."/>
            <person name="Ohm R."/>
            <person name="Pangilinan J."/>
            <person name="Park H.-J."/>
            <person name="Ramirez L."/>
            <person name="Alfaro M."/>
            <person name="Sun H."/>
            <person name="Tritt A."/>
            <person name="Yoshinaga Y."/>
            <person name="Zwiers L.-H."/>
            <person name="Turgeon B."/>
            <person name="Goodwin S."/>
            <person name="Spatafora J."/>
            <person name="Crous P."/>
            <person name="Grigoriev I."/>
        </authorList>
    </citation>
    <scope>NUCLEOTIDE SEQUENCE</scope>
    <source>
        <strain evidence="2">CBS 207.26</strain>
    </source>
</reference>